<feature type="domain" description="7,8-dihydro-6-hydroxymethylpterin-pyrophosphokinase" evidence="13">
    <location>
        <begin position="5"/>
        <end position="98"/>
    </location>
</feature>
<comment type="caution">
    <text evidence="14">The sequence shown here is derived from an EMBL/GenBank/DDBJ whole genome shotgun (WGS) entry which is preliminary data.</text>
</comment>
<keyword evidence="7" id="KW-0418">Kinase</keyword>
<dbReference type="RefSeq" id="WP_225673268.1">
    <property type="nucleotide sequence ID" value="NZ_JAEDAH010000032.1"/>
</dbReference>
<evidence type="ECO:0000313" key="14">
    <source>
        <dbReference type="EMBL" id="MCA6063347.1"/>
    </source>
</evidence>
<comment type="function">
    <text evidence="10">Catalyzes the transfer of pyrophosphate from adenosine triphosphate (ATP) to 6-hydroxymethyl-7,8-dihydropterin, an enzymatic step in folate biosynthesis pathway.</text>
</comment>
<dbReference type="SUPFAM" id="SSF55083">
    <property type="entry name" value="6-hydroxymethyl-7,8-dihydropterin pyrophosphokinase, HPPK"/>
    <property type="match status" value="1"/>
</dbReference>
<comment type="similarity">
    <text evidence="2">Belongs to the HPPK family.</text>
</comment>
<dbReference type="Pfam" id="PF01288">
    <property type="entry name" value="HPPK"/>
    <property type="match status" value="1"/>
</dbReference>
<gene>
    <name evidence="14" type="ORF">I9W95_06970</name>
</gene>
<accession>A0ABS7ZQJ3</accession>
<proteinExistence type="inferred from homology"/>
<evidence type="ECO:0000256" key="2">
    <source>
        <dbReference type="ARBA" id="ARBA00005810"/>
    </source>
</evidence>
<evidence type="ECO:0000256" key="10">
    <source>
        <dbReference type="ARBA" id="ARBA00029409"/>
    </source>
</evidence>
<evidence type="ECO:0000259" key="13">
    <source>
        <dbReference type="Pfam" id="PF01288"/>
    </source>
</evidence>
<evidence type="ECO:0000256" key="5">
    <source>
        <dbReference type="ARBA" id="ARBA00022679"/>
    </source>
</evidence>
<dbReference type="PANTHER" id="PTHR43071:SF1">
    <property type="entry name" value="2-AMINO-4-HYDROXY-6-HYDROXYMETHYLDIHYDROPTERIDINE PYROPHOSPHOKINASE"/>
    <property type="match status" value="1"/>
</dbReference>
<keyword evidence="8" id="KW-0067">ATP-binding</keyword>
<reference evidence="14 15" key="1">
    <citation type="submission" date="2020-12" db="EMBL/GenBank/DDBJ databases">
        <title>Novel Thalassolituus-related marine hydrocarbonoclastic bacteria mediated algae-derived hydrocarbons mineralization in twilight zone of the northern South China Sea.</title>
        <authorList>
            <person name="Dong C."/>
        </authorList>
    </citation>
    <scope>NUCLEOTIDE SEQUENCE [LARGE SCALE GENOMIC DNA]</scope>
    <source>
        <strain evidence="14 15">IMCC1826</strain>
    </source>
</reference>
<evidence type="ECO:0000256" key="6">
    <source>
        <dbReference type="ARBA" id="ARBA00022741"/>
    </source>
</evidence>
<name>A0ABS7ZQJ3_9GAMM</name>
<dbReference type="PANTHER" id="PTHR43071">
    <property type="entry name" value="2-AMINO-4-HYDROXY-6-HYDROXYMETHYLDIHYDROPTERIDINE PYROPHOSPHOKINASE"/>
    <property type="match status" value="1"/>
</dbReference>
<evidence type="ECO:0000256" key="11">
    <source>
        <dbReference type="ARBA" id="ARBA00029766"/>
    </source>
</evidence>
<evidence type="ECO:0000256" key="7">
    <source>
        <dbReference type="ARBA" id="ARBA00022777"/>
    </source>
</evidence>
<keyword evidence="6" id="KW-0547">Nucleotide-binding</keyword>
<dbReference type="EMBL" id="JAEDAH010000032">
    <property type="protein sequence ID" value="MCA6063347.1"/>
    <property type="molecule type" value="Genomic_DNA"/>
</dbReference>
<dbReference type="Proteomes" id="UP000714380">
    <property type="component" value="Unassembled WGS sequence"/>
</dbReference>
<evidence type="ECO:0000256" key="12">
    <source>
        <dbReference type="ARBA" id="ARBA00033413"/>
    </source>
</evidence>
<dbReference type="EC" id="2.7.6.3" evidence="3"/>
<keyword evidence="5" id="KW-0808">Transferase</keyword>
<evidence type="ECO:0000256" key="4">
    <source>
        <dbReference type="ARBA" id="ARBA00016218"/>
    </source>
</evidence>
<keyword evidence="15" id="KW-1185">Reference proteome</keyword>
<evidence type="ECO:0000256" key="1">
    <source>
        <dbReference type="ARBA" id="ARBA00005051"/>
    </source>
</evidence>
<organism evidence="14 15">
    <name type="scientific">Thalassolituus marinus</name>
    <dbReference type="NCBI Taxonomy" id="671053"/>
    <lineage>
        <taxon>Bacteria</taxon>
        <taxon>Pseudomonadati</taxon>
        <taxon>Pseudomonadota</taxon>
        <taxon>Gammaproteobacteria</taxon>
        <taxon>Oceanospirillales</taxon>
        <taxon>Oceanospirillaceae</taxon>
        <taxon>Thalassolituus</taxon>
    </lineage>
</organism>
<evidence type="ECO:0000256" key="9">
    <source>
        <dbReference type="ARBA" id="ARBA00022909"/>
    </source>
</evidence>
<keyword evidence="9" id="KW-0289">Folate biosynthesis</keyword>
<dbReference type="InterPro" id="IPR000550">
    <property type="entry name" value="Hppk"/>
</dbReference>
<evidence type="ECO:0000256" key="8">
    <source>
        <dbReference type="ARBA" id="ARBA00022840"/>
    </source>
</evidence>
<evidence type="ECO:0000256" key="3">
    <source>
        <dbReference type="ARBA" id="ARBA00013253"/>
    </source>
</evidence>
<dbReference type="InterPro" id="IPR035907">
    <property type="entry name" value="Hppk_sf"/>
</dbReference>
<comment type="pathway">
    <text evidence="1">Cofactor biosynthesis; tetrahydrofolate biosynthesis; 2-amino-4-hydroxy-6-hydroxymethyl-7,8-dihydropteridine diphosphate from 7,8-dihydroneopterin triphosphate: step 4/4.</text>
</comment>
<dbReference type="Gene3D" id="3.30.70.560">
    <property type="entry name" value="7,8-Dihydro-6-hydroxymethylpterin-pyrophosphokinase HPPK"/>
    <property type="match status" value="1"/>
</dbReference>
<sequence>MFYLIGLGSNICTDKNMDAALRELSAIGEICLTSERLATQAVGDTFHSDFKNQLVVLHSELPPTLLKQKLLRIEAMLGREPKSPSRKTRDRTIDLDILGNAESTELCRAIEPEDSYYRLISARWHQSVNV</sequence>
<evidence type="ECO:0000313" key="15">
    <source>
        <dbReference type="Proteomes" id="UP000714380"/>
    </source>
</evidence>
<protein>
    <recommendedName>
        <fullName evidence="4">2-amino-4-hydroxy-6-hydroxymethyldihydropteridine pyrophosphokinase</fullName>
        <ecNumber evidence="3">2.7.6.3</ecNumber>
    </recommendedName>
    <alternativeName>
        <fullName evidence="11">6-hydroxymethyl-7,8-dihydropterin pyrophosphokinase</fullName>
    </alternativeName>
    <alternativeName>
        <fullName evidence="12">7,8-dihydro-6-hydroxymethylpterin-pyrophosphokinase</fullName>
    </alternativeName>
</protein>